<dbReference type="Pfam" id="PF13505">
    <property type="entry name" value="OMP_b-brl"/>
    <property type="match status" value="1"/>
</dbReference>
<keyword evidence="9 13" id="KW-0798">TonB box</keyword>
<dbReference type="GO" id="GO:0044718">
    <property type="term" value="P:siderophore transmembrane transport"/>
    <property type="evidence" value="ECO:0007669"/>
    <property type="project" value="TreeGrafter"/>
</dbReference>
<dbReference type="SMART" id="SM00965">
    <property type="entry name" value="STN"/>
    <property type="match status" value="1"/>
</dbReference>
<keyword evidence="8" id="KW-0408">Iron</keyword>
<dbReference type="SUPFAM" id="SSF56925">
    <property type="entry name" value="OMPA-like"/>
    <property type="match status" value="1"/>
</dbReference>
<evidence type="ECO:0000256" key="1">
    <source>
        <dbReference type="ARBA" id="ARBA00004571"/>
    </source>
</evidence>
<evidence type="ECO:0000256" key="14">
    <source>
        <dbReference type="SAM" id="MobiDB-lite"/>
    </source>
</evidence>
<evidence type="ECO:0000256" key="5">
    <source>
        <dbReference type="ARBA" id="ARBA00022496"/>
    </source>
</evidence>
<dbReference type="SUPFAM" id="SSF56935">
    <property type="entry name" value="Porins"/>
    <property type="match status" value="1"/>
</dbReference>
<evidence type="ECO:0000256" key="9">
    <source>
        <dbReference type="ARBA" id="ARBA00023077"/>
    </source>
</evidence>
<keyword evidence="17" id="KW-1185">Reference proteome</keyword>
<dbReference type="InterPro" id="IPR000531">
    <property type="entry name" value="Beta-barrel_TonB"/>
</dbReference>
<evidence type="ECO:0000256" key="12">
    <source>
        <dbReference type="PROSITE-ProRule" id="PRU01360"/>
    </source>
</evidence>
<evidence type="ECO:0000256" key="6">
    <source>
        <dbReference type="ARBA" id="ARBA00022692"/>
    </source>
</evidence>
<dbReference type="Pfam" id="PF07660">
    <property type="entry name" value="STN"/>
    <property type="match status" value="1"/>
</dbReference>
<dbReference type="GO" id="GO:0015344">
    <property type="term" value="F:siderophore uptake transmembrane transporter activity"/>
    <property type="evidence" value="ECO:0007669"/>
    <property type="project" value="TreeGrafter"/>
</dbReference>
<dbReference type="InterPro" id="IPR037066">
    <property type="entry name" value="Plug_dom_sf"/>
</dbReference>
<comment type="caution">
    <text evidence="16">The sequence shown here is derived from an EMBL/GenBank/DDBJ whole genome shotgun (WGS) entry which is preliminary data.</text>
</comment>
<keyword evidence="16" id="KW-0675">Receptor</keyword>
<feature type="domain" description="Secretin/TonB short N-terminal" evidence="15">
    <location>
        <begin position="39"/>
        <end position="88"/>
    </location>
</feature>
<comment type="subcellular location">
    <subcellularLocation>
        <location evidence="1 12">Cell outer membrane</location>
        <topology evidence="1 12">Multi-pass membrane protein</topology>
    </subcellularLocation>
</comment>
<dbReference type="InterPro" id="IPR027385">
    <property type="entry name" value="Beta-barrel_OMP"/>
</dbReference>
<organism evidence="16 17">
    <name type="scientific">Asticcacaulis endophyticus</name>
    <dbReference type="NCBI Taxonomy" id="1395890"/>
    <lineage>
        <taxon>Bacteria</taxon>
        <taxon>Pseudomonadati</taxon>
        <taxon>Pseudomonadota</taxon>
        <taxon>Alphaproteobacteria</taxon>
        <taxon>Caulobacterales</taxon>
        <taxon>Caulobacteraceae</taxon>
        <taxon>Asticcacaulis</taxon>
    </lineage>
</organism>
<dbReference type="EMBL" id="BMZB01000002">
    <property type="protein sequence ID" value="GGZ32680.1"/>
    <property type="molecule type" value="Genomic_DNA"/>
</dbReference>
<dbReference type="GO" id="GO:0009279">
    <property type="term" value="C:cell outer membrane"/>
    <property type="evidence" value="ECO:0007669"/>
    <property type="project" value="UniProtKB-SubCell"/>
</dbReference>
<keyword evidence="6 12" id="KW-0812">Transmembrane</keyword>
<accession>A0A918Q5N0</accession>
<evidence type="ECO:0000313" key="17">
    <source>
        <dbReference type="Proteomes" id="UP000662572"/>
    </source>
</evidence>
<dbReference type="Gene3D" id="2.40.160.20">
    <property type="match status" value="1"/>
</dbReference>
<evidence type="ECO:0000256" key="8">
    <source>
        <dbReference type="ARBA" id="ARBA00023004"/>
    </source>
</evidence>
<dbReference type="InterPro" id="IPR036942">
    <property type="entry name" value="Beta-barrel_TonB_sf"/>
</dbReference>
<keyword evidence="11 12" id="KW-0998">Cell outer membrane</keyword>
<dbReference type="Gene3D" id="2.40.170.20">
    <property type="entry name" value="TonB-dependent receptor, beta-barrel domain"/>
    <property type="match status" value="1"/>
</dbReference>
<evidence type="ECO:0000256" key="7">
    <source>
        <dbReference type="ARBA" id="ARBA00022729"/>
    </source>
</evidence>
<dbReference type="AlphaFoldDB" id="A0A918Q5N0"/>
<protein>
    <submittedName>
        <fullName evidence="16">TonB-dependent receptor</fullName>
    </submittedName>
</protein>
<dbReference type="Pfam" id="PF07715">
    <property type="entry name" value="Plug"/>
    <property type="match status" value="1"/>
</dbReference>
<gene>
    <name evidence="16" type="primary">hasR</name>
    <name evidence="16" type="ORF">GCM10011273_18580</name>
</gene>
<dbReference type="Gene3D" id="2.170.130.10">
    <property type="entry name" value="TonB-dependent receptor, plug domain"/>
    <property type="match status" value="1"/>
</dbReference>
<sequence>MALSLPAAAYAQTDVKQRFDISPQPLGSALAIFTRVTGLDLVFGEALPTVPSGAVRGEITASEALSRLLAGTGLTYRIAGNKVTLEKAPGANGAIQLGTIRVESSVDTGRGDRVAGTGTGTPLWDGRPESVYTTPGSVSVIEREQIDAFRGTSPADILKSAPGILSGESRANGGIDVNIRGLQGQGRVVVTVDGAQNSTNVYRGYQGIANRTFIDPDFISSVSIEKGSSGQPGASGAIGGTLTLRTVTADDIVGEGEVIGIRMKAEYGGNTSPREQGRVAFSQAPSTGLVSTETMPQRPSDLDLNTSAYSMLVGTKSSRFDTVFGYSHRRSGNYHAGEEGSNGSRLTTCPYSAEDCAYYNNWHQLGLTAYLSGEEVLNTSQDAESFLLKGTLRITDSQTLDLGFSRYDSHYGETFPGSLWNNQGLASEYPLSEVLLDTYTARYRWDPVSELIDLKFNLWGTEMTELSISSSNTEQSHKWGKSRGADVSNTSSLSVAGQPLNVQYGLSYLSESTGPDRAYYVGIPPREGSRKSASLFVNTRWEPLTWLTVTNGLRYQNFESENKNPLSQKERVSGNGTDISLAASVRTPVEGLQAYVRYDRAHRLPSLFESVGAFATTVSPDLKPERSNNWELGLNAERRGMWGEDEGALKLSYFRNQTDDYIYRQWTQVCAYFYNGRCYYYTSTMVVSNLEKAEFTGWELSGRYRKGGFAADLNATYYDKVAFCRTENSCKDSSLAADYATNQVPPEYSWNLTLSQKLLKDRLNLSARVNRTGPRAAKAEPTSGGANPFIALIDWKPYTVTSLYADYAVTDGAKFYVSAENVFDEYYVEPLGLALMPSPGRTLRFGLTAAFNGPKSGRYLGEGDSRNSGEPVDWNGLYVGLHGSRSQGPISAEAFGSGGIRALNFSDVAETAAGVQFGYNYVFADRFVVGPVLDYSAGKISAKQRFQTEYLSSIAISNLTTAGIRLGIVTDRTLVYVVGGRAVADTESQIGYQASRRRPDIQYAGDGRMRGTFIGAGAEYALGEHWSFVGEYRNIQFERGDYWSQSQNISAPENTPFFLTLGWEPNARLDQLKIGLNYRF</sequence>
<reference evidence="16" key="1">
    <citation type="journal article" date="2014" name="Int. J. Syst. Evol. Microbiol.">
        <title>Complete genome sequence of Corynebacterium casei LMG S-19264T (=DSM 44701T), isolated from a smear-ripened cheese.</title>
        <authorList>
            <consortium name="US DOE Joint Genome Institute (JGI-PGF)"/>
            <person name="Walter F."/>
            <person name="Albersmeier A."/>
            <person name="Kalinowski J."/>
            <person name="Ruckert C."/>
        </authorList>
    </citation>
    <scope>NUCLEOTIDE SEQUENCE</scope>
    <source>
        <strain evidence="16">KCTC 32296</strain>
    </source>
</reference>
<keyword evidence="5" id="KW-0410">Iron transport</keyword>
<feature type="region of interest" description="Disordered" evidence="14">
    <location>
        <begin position="108"/>
        <end position="127"/>
    </location>
</feature>
<keyword evidence="7" id="KW-0732">Signal</keyword>
<dbReference type="InterPro" id="IPR011662">
    <property type="entry name" value="Secretin/TonB_short_N"/>
</dbReference>
<evidence type="ECO:0000259" key="15">
    <source>
        <dbReference type="SMART" id="SM00965"/>
    </source>
</evidence>
<dbReference type="InterPro" id="IPR011250">
    <property type="entry name" value="OMP/PagP_B-barrel"/>
</dbReference>
<dbReference type="Proteomes" id="UP000662572">
    <property type="component" value="Unassembled WGS sequence"/>
</dbReference>
<name>A0A918Q5N0_9CAUL</name>
<dbReference type="CDD" id="cd01347">
    <property type="entry name" value="ligand_gated_channel"/>
    <property type="match status" value="1"/>
</dbReference>
<dbReference type="InterPro" id="IPR012910">
    <property type="entry name" value="Plug_dom"/>
</dbReference>
<keyword evidence="10 12" id="KW-0472">Membrane</keyword>
<evidence type="ECO:0000256" key="13">
    <source>
        <dbReference type="RuleBase" id="RU003357"/>
    </source>
</evidence>
<evidence type="ECO:0000256" key="11">
    <source>
        <dbReference type="ARBA" id="ARBA00023237"/>
    </source>
</evidence>
<keyword evidence="4 12" id="KW-1134">Transmembrane beta strand</keyword>
<comment type="similarity">
    <text evidence="2 12 13">Belongs to the TonB-dependent receptor family.</text>
</comment>
<dbReference type="PANTHER" id="PTHR30069:SF41">
    <property type="entry name" value="HEME_HEMOPEXIN UTILIZATION PROTEIN C"/>
    <property type="match status" value="1"/>
</dbReference>
<evidence type="ECO:0000256" key="2">
    <source>
        <dbReference type="ARBA" id="ARBA00009810"/>
    </source>
</evidence>
<keyword evidence="3 12" id="KW-0813">Transport</keyword>
<dbReference type="Gene3D" id="3.55.50.30">
    <property type="match status" value="1"/>
</dbReference>
<dbReference type="InterPro" id="IPR039426">
    <property type="entry name" value="TonB-dep_rcpt-like"/>
</dbReference>
<evidence type="ECO:0000256" key="3">
    <source>
        <dbReference type="ARBA" id="ARBA00022448"/>
    </source>
</evidence>
<dbReference type="PANTHER" id="PTHR30069">
    <property type="entry name" value="TONB-DEPENDENT OUTER MEMBRANE RECEPTOR"/>
    <property type="match status" value="1"/>
</dbReference>
<proteinExistence type="inferred from homology"/>
<evidence type="ECO:0000256" key="10">
    <source>
        <dbReference type="ARBA" id="ARBA00023136"/>
    </source>
</evidence>
<evidence type="ECO:0000313" key="16">
    <source>
        <dbReference type="EMBL" id="GGZ32680.1"/>
    </source>
</evidence>
<dbReference type="PROSITE" id="PS52016">
    <property type="entry name" value="TONB_DEPENDENT_REC_3"/>
    <property type="match status" value="1"/>
</dbReference>
<evidence type="ECO:0000256" key="4">
    <source>
        <dbReference type="ARBA" id="ARBA00022452"/>
    </source>
</evidence>
<reference evidence="16" key="2">
    <citation type="submission" date="2020-09" db="EMBL/GenBank/DDBJ databases">
        <authorList>
            <person name="Sun Q."/>
            <person name="Kim S."/>
        </authorList>
    </citation>
    <scope>NUCLEOTIDE SEQUENCE</scope>
    <source>
        <strain evidence="16">KCTC 32296</strain>
    </source>
</reference>
<dbReference type="Pfam" id="PF00593">
    <property type="entry name" value="TonB_dep_Rec_b-barrel"/>
    <property type="match status" value="1"/>
</dbReference>
<keyword evidence="5" id="KW-0406">Ion transport</keyword>